<protein>
    <submittedName>
        <fullName evidence="1">Uncharacterized protein</fullName>
    </submittedName>
</protein>
<gene>
    <name evidence="1" type="ORF">ERS852394_02021</name>
</gene>
<dbReference type="RefSeq" id="WP_044925569.1">
    <property type="nucleotide sequence ID" value="NZ_CAXSOH010000011.1"/>
</dbReference>
<proteinExistence type="predicted"/>
<dbReference type="Pfam" id="PF20476">
    <property type="entry name" value="DUF6718"/>
    <property type="match status" value="1"/>
</dbReference>
<dbReference type="Proteomes" id="UP000095409">
    <property type="component" value="Unassembled WGS sequence"/>
</dbReference>
<sequence length="76" mass="8683">MCYLVAKDRDAHGCFALKMTHGKHLVELKRELNKAVGYKGIQLVTISRPTAYGEYAPYHFVDTEQEFQTLVKGLRP</sequence>
<name>A0A174EEB4_9FIRM</name>
<evidence type="ECO:0000313" key="2">
    <source>
        <dbReference type="Proteomes" id="UP000095409"/>
    </source>
</evidence>
<dbReference type="GeneID" id="79804170"/>
<organism evidence="1 2">
    <name type="scientific">Blautia obeum</name>
    <dbReference type="NCBI Taxonomy" id="40520"/>
    <lineage>
        <taxon>Bacteria</taxon>
        <taxon>Bacillati</taxon>
        <taxon>Bacillota</taxon>
        <taxon>Clostridia</taxon>
        <taxon>Lachnospirales</taxon>
        <taxon>Lachnospiraceae</taxon>
        <taxon>Blautia</taxon>
    </lineage>
</organism>
<accession>A0A174EEB4</accession>
<evidence type="ECO:0000313" key="1">
    <source>
        <dbReference type="EMBL" id="CUO36023.1"/>
    </source>
</evidence>
<dbReference type="EMBL" id="CYZD01000009">
    <property type="protein sequence ID" value="CUO36023.1"/>
    <property type="molecule type" value="Genomic_DNA"/>
</dbReference>
<reference evidence="1 2" key="1">
    <citation type="submission" date="2015-09" db="EMBL/GenBank/DDBJ databases">
        <authorList>
            <consortium name="Pathogen Informatics"/>
        </authorList>
    </citation>
    <scope>NUCLEOTIDE SEQUENCE [LARGE SCALE GENOMIC DNA]</scope>
    <source>
        <strain evidence="1 2">2789STDY5608837</strain>
    </source>
</reference>
<dbReference type="InterPro" id="IPR046564">
    <property type="entry name" value="DUF6718"/>
</dbReference>
<dbReference type="AlphaFoldDB" id="A0A174EEB4"/>